<dbReference type="EMBL" id="BMFS01000005">
    <property type="protein sequence ID" value="GGG99426.1"/>
    <property type="molecule type" value="Genomic_DNA"/>
</dbReference>
<protein>
    <submittedName>
        <fullName evidence="2">Molecular chaperone DjlA</fullName>
    </submittedName>
</protein>
<dbReference type="InterPro" id="IPR029024">
    <property type="entry name" value="TerB-like"/>
</dbReference>
<dbReference type="SMART" id="SM00271">
    <property type="entry name" value="DnaJ"/>
    <property type="match status" value="1"/>
</dbReference>
<dbReference type="InterPro" id="IPR001623">
    <property type="entry name" value="DnaJ_domain"/>
</dbReference>
<dbReference type="Pfam" id="PF00226">
    <property type="entry name" value="DnaJ"/>
    <property type="match status" value="1"/>
</dbReference>
<dbReference type="Proteomes" id="UP000648722">
    <property type="component" value="Unassembled WGS sequence"/>
</dbReference>
<accession>A0ABQ1XPQ3</accession>
<organism evidence="2 3">
    <name type="scientific">Glycocaulis albus</name>
    <dbReference type="NCBI Taxonomy" id="1382801"/>
    <lineage>
        <taxon>Bacteria</taxon>
        <taxon>Pseudomonadati</taxon>
        <taxon>Pseudomonadota</taxon>
        <taxon>Alphaproteobacteria</taxon>
        <taxon>Maricaulales</taxon>
        <taxon>Maricaulaceae</taxon>
        <taxon>Glycocaulis</taxon>
    </lineage>
</organism>
<dbReference type="SUPFAM" id="SSF46565">
    <property type="entry name" value="Chaperone J-domain"/>
    <property type="match status" value="1"/>
</dbReference>
<feature type="domain" description="J" evidence="1">
    <location>
        <begin position="161"/>
        <end position="225"/>
    </location>
</feature>
<comment type="caution">
    <text evidence="2">The sequence shown here is derived from an EMBL/GenBank/DDBJ whole genome shotgun (WGS) entry which is preliminary data.</text>
</comment>
<evidence type="ECO:0000313" key="2">
    <source>
        <dbReference type="EMBL" id="GGG99426.1"/>
    </source>
</evidence>
<sequence length="233" mass="25458">MSVWRKLAELITGPADPFACPEGDCPPGHRVDDAEFAMALIGLGAKMAKADGEVTHDEVAAFRQVLRAPAGFEASLMRAFNLAKQTTLGFEGYARRLARRFRAHPAILEDVLDGLFHIAKADGRLTAEEMEYLHSVSGIFGFSESEFDRIRAGHGALDGQDPYLVLGVDRSIADGDLKRAYRRIASQNHPDRLMARGAPLELQRLADEKMAVINAAYQKILAERGLKPALASS</sequence>
<dbReference type="CDD" id="cd06257">
    <property type="entry name" value="DnaJ"/>
    <property type="match status" value="1"/>
</dbReference>
<dbReference type="PRINTS" id="PR00625">
    <property type="entry name" value="JDOMAIN"/>
</dbReference>
<dbReference type="Gene3D" id="1.10.287.110">
    <property type="entry name" value="DnaJ domain"/>
    <property type="match status" value="1"/>
</dbReference>
<evidence type="ECO:0000313" key="3">
    <source>
        <dbReference type="Proteomes" id="UP000648722"/>
    </source>
</evidence>
<dbReference type="RefSeq" id="WP_188451867.1">
    <property type="nucleotide sequence ID" value="NZ_BMFS01000005.1"/>
</dbReference>
<name>A0ABQ1XPQ3_9PROT</name>
<dbReference type="Gene3D" id="1.10.3680.10">
    <property type="entry name" value="TerB-like"/>
    <property type="match status" value="1"/>
</dbReference>
<dbReference type="Pfam" id="PF05099">
    <property type="entry name" value="TerB"/>
    <property type="match status" value="1"/>
</dbReference>
<reference evidence="3" key="1">
    <citation type="journal article" date="2019" name="Int. J. Syst. Evol. Microbiol.">
        <title>The Global Catalogue of Microorganisms (GCM) 10K type strain sequencing project: providing services to taxonomists for standard genome sequencing and annotation.</title>
        <authorList>
            <consortium name="The Broad Institute Genomics Platform"/>
            <consortium name="The Broad Institute Genome Sequencing Center for Infectious Disease"/>
            <person name="Wu L."/>
            <person name="Ma J."/>
        </authorList>
    </citation>
    <scope>NUCLEOTIDE SEQUENCE [LARGE SCALE GENOMIC DNA]</scope>
    <source>
        <strain evidence="3">CGMCC 1.12766</strain>
    </source>
</reference>
<evidence type="ECO:0000259" key="1">
    <source>
        <dbReference type="PROSITE" id="PS50076"/>
    </source>
</evidence>
<dbReference type="CDD" id="cd07316">
    <property type="entry name" value="terB_like_DjlA"/>
    <property type="match status" value="1"/>
</dbReference>
<gene>
    <name evidence="2" type="ORF">GCM10007420_14100</name>
</gene>
<keyword evidence="3" id="KW-1185">Reference proteome</keyword>
<dbReference type="InterPro" id="IPR007791">
    <property type="entry name" value="DjlA_N"/>
</dbReference>
<proteinExistence type="predicted"/>
<dbReference type="PROSITE" id="PS50076">
    <property type="entry name" value="DNAJ_2"/>
    <property type="match status" value="1"/>
</dbReference>
<dbReference type="InterPro" id="IPR036869">
    <property type="entry name" value="J_dom_sf"/>
</dbReference>
<dbReference type="SUPFAM" id="SSF158682">
    <property type="entry name" value="TerB-like"/>
    <property type="match status" value="1"/>
</dbReference>